<feature type="transmembrane region" description="Helical" evidence="6">
    <location>
        <begin position="133"/>
        <end position="153"/>
    </location>
</feature>
<evidence type="ECO:0000256" key="1">
    <source>
        <dbReference type="ARBA" id="ARBA00004141"/>
    </source>
</evidence>
<organism evidence="8 9">
    <name type="scientific">Paludibacterium purpuratum</name>
    <dbReference type="NCBI Taxonomy" id="1144873"/>
    <lineage>
        <taxon>Bacteria</taxon>
        <taxon>Pseudomonadati</taxon>
        <taxon>Pseudomonadota</taxon>
        <taxon>Betaproteobacteria</taxon>
        <taxon>Neisseriales</taxon>
        <taxon>Chromobacteriaceae</taxon>
        <taxon>Paludibacterium</taxon>
    </lineage>
</organism>
<comment type="caution">
    <text evidence="8">The sequence shown here is derived from an EMBL/GenBank/DDBJ whole genome shotgun (WGS) entry which is preliminary data.</text>
</comment>
<evidence type="ECO:0000256" key="4">
    <source>
        <dbReference type="ARBA" id="ARBA00022989"/>
    </source>
</evidence>
<gene>
    <name evidence="8" type="ORF">DFP86_10474</name>
</gene>
<evidence type="ECO:0000256" key="2">
    <source>
        <dbReference type="ARBA" id="ARBA00022448"/>
    </source>
</evidence>
<dbReference type="PANTHER" id="PTHR42718">
    <property type="entry name" value="MAJOR FACILITATOR SUPERFAMILY MULTIDRUG TRANSPORTER MFSC"/>
    <property type="match status" value="1"/>
</dbReference>
<feature type="transmembrane region" description="Helical" evidence="6">
    <location>
        <begin position="47"/>
        <end position="65"/>
    </location>
</feature>
<dbReference type="Gene3D" id="1.20.1250.20">
    <property type="entry name" value="MFS general substrate transporter like domains"/>
    <property type="match status" value="1"/>
</dbReference>
<dbReference type="PANTHER" id="PTHR42718:SF9">
    <property type="entry name" value="MAJOR FACILITATOR SUPERFAMILY MULTIDRUG TRANSPORTER MFSC"/>
    <property type="match status" value="1"/>
</dbReference>
<keyword evidence="2" id="KW-0813">Transport</keyword>
<evidence type="ECO:0000256" key="5">
    <source>
        <dbReference type="ARBA" id="ARBA00023136"/>
    </source>
</evidence>
<evidence type="ECO:0000313" key="8">
    <source>
        <dbReference type="EMBL" id="TDR80576.1"/>
    </source>
</evidence>
<feature type="transmembrane region" description="Helical" evidence="6">
    <location>
        <begin position="198"/>
        <end position="217"/>
    </location>
</feature>
<name>A0A4R7BAA6_9NEIS</name>
<dbReference type="RefSeq" id="WP_166642168.1">
    <property type="nucleotide sequence ID" value="NZ_SNZP01000004.1"/>
</dbReference>
<dbReference type="InterPro" id="IPR011701">
    <property type="entry name" value="MFS"/>
</dbReference>
<evidence type="ECO:0000313" key="9">
    <source>
        <dbReference type="Proteomes" id="UP000295611"/>
    </source>
</evidence>
<feature type="transmembrane region" description="Helical" evidence="6">
    <location>
        <begin position="165"/>
        <end position="186"/>
    </location>
</feature>
<keyword evidence="5 6" id="KW-0472">Membrane</keyword>
<reference evidence="8 9" key="1">
    <citation type="submission" date="2019-03" db="EMBL/GenBank/DDBJ databases">
        <title>Genomic Encyclopedia of Type Strains, Phase III (KMG-III): the genomes of soil and plant-associated and newly described type strains.</title>
        <authorList>
            <person name="Whitman W."/>
        </authorList>
    </citation>
    <scope>NUCLEOTIDE SEQUENCE [LARGE SCALE GENOMIC DNA]</scope>
    <source>
        <strain evidence="8 9">CECT 8976</strain>
    </source>
</reference>
<proteinExistence type="predicted"/>
<comment type="subcellular location">
    <subcellularLocation>
        <location evidence="1">Membrane</location>
        <topology evidence="1">Multi-pass membrane protein</topology>
    </subcellularLocation>
</comment>
<feature type="transmembrane region" description="Helical" evidence="6">
    <location>
        <begin position="77"/>
        <end position="96"/>
    </location>
</feature>
<feature type="transmembrane region" description="Helical" evidence="6">
    <location>
        <begin position="480"/>
        <end position="497"/>
    </location>
</feature>
<dbReference type="PROSITE" id="PS50850">
    <property type="entry name" value="MFS"/>
    <property type="match status" value="1"/>
</dbReference>
<dbReference type="Pfam" id="PF07690">
    <property type="entry name" value="MFS_1"/>
    <property type="match status" value="1"/>
</dbReference>
<sequence>MPAHPAFASRHSLTIAALVALEYLQTIMVSFASSYISGGIDAAPEEFSLAAAAYATVAVLMILAHRWLVQRVGYRRLLRLSLFTFALGALVCANADSVGVFIVGRMLSATGGSAFFTAARVQVLHHRGPARVPALLAVPVGITLASAAAPWLASILVTETSWRALFWIMLPLTVLVERLVAVTVPQREPVPPPQADKLHPLAVTLLTVGVFSLQFFLERARYDLFDHAETILAGAGLAALLLLGYLWHEWRQPRPLIPYSRFSSLRYWLGMTIYGTGYLVVSGCNVILPIFMVQGLGFALQSTGWVMGLSSLLGLPIVFLHFRLLQRWPNMRGFLRASMLGLAGFAWLAERLSPEATLWHIALALIVLNALFMPFMLGTAAASTFRGIPDSAFSHAYQVKNSMREIANALGISVATIVVQMRTTLHYSRLAEGTTNLSPWYGMANGPADPLGLAHPDMPALAQLAGEIGRQSTLLACQDYFVGLGALALLGLLLLQTKTEKSIG</sequence>
<feature type="transmembrane region" description="Helical" evidence="6">
    <location>
        <begin position="229"/>
        <end position="247"/>
    </location>
</feature>
<dbReference type="Proteomes" id="UP000295611">
    <property type="component" value="Unassembled WGS sequence"/>
</dbReference>
<feature type="transmembrane region" description="Helical" evidence="6">
    <location>
        <begin position="304"/>
        <end position="322"/>
    </location>
</feature>
<protein>
    <submittedName>
        <fullName evidence="8">MFS transporter</fullName>
    </submittedName>
</protein>
<keyword evidence="9" id="KW-1185">Reference proteome</keyword>
<dbReference type="GO" id="GO:0016020">
    <property type="term" value="C:membrane"/>
    <property type="evidence" value="ECO:0007669"/>
    <property type="project" value="UniProtKB-SubCell"/>
</dbReference>
<dbReference type="GO" id="GO:0022857">
    <property type="term" value="F:transmembrane transporter activity"/>
    <property type="evidence" value="ECO:0007669"/>
    <property type="project" value="InterPro"/>
</dbReference>
<accession>A0A4R7BAA6</accession>
<feature type="transmembrane region" description="Helical" evidence="6">
    <location>
        <begin position="12"/>
        <end position="35"/>
    </location>
</feature>
<dbReference type="InterPro" id="IPR036259">
    <property type="entry name" value="MFS_trans_sf"/>
</dbReference>
<dbReference type="EMBL" id="SNZP01000004">
    <property type="protein sequence ID" value="TDR80576.1"/>
    <property type="molecule type" value="Genomic_DNA"/>
</dbReference>
<dbReference type="InterPro" id="IPR020846">
    <property type="entry name" value="MFS_dom"/>
</dbReference>
<feature type="domain" description="Major facilitator superfamily (MFS) profile" evidence="7">
    <location>
        <begin position="11"/>
        <end position="503"/>
    </location>
</feature>
<evidence type="ECO:0000256" key="3">
    <source>
        <dbReference type="ARBA" id="ARBA00022692"/>
    </source>
</evidence>
<evidence type="ECO:0000256" key="6">
    <source>
        <dbReference type="SAM" id="Phobius"/>
    </source>
</evidence>
<dbReference type="AlphaFoldDB" id="A0A4R7BAA6"/>
<dbReference type="SUPFAM" id="SSF103473">
    <property type="entry name" value="MFS general substrate transporter"/>
    <property type="match status" value="1"/>
</dbReference>
<evidence type="ECO:0000259" key="7">
    <source>
        <dbReference type="PROSITE" id="PS50850"/>
    </source>
</evidence>
<feature type="transmembrane region" description="Helical" evidence="6">
    <location>
        <begin position="361"/>
        <end position="385"/>
    </location>
</feature>
<keyword evidence="3 6" id="KW-0812">Transmembrane</keyword>
<feature type="transmembrane region" description="Helical" evidence="6">
    <location>
        <begin position="267"/>
        <end position="292"/>
    </location>
</feature>
<keyword evidence="4 6" id="KW-1133">Transmembrane helix</keyword>